<dbReference type="PANTHER" id="PTHR18952">
    <property type="entry name" value="CARBONIC ANHYDRASE"/>
    <property type="match status" value="1"/>
</dbReference>
<keyword evidence="7 10" id="KW-0862">Zinc</keyword>
<dbReference type="Pfam" id="PF00194">
    <property type="entry name" value="Carb_anhydrase"/>
    <property type="match status" value="1"/>
</dbReference>
<comment type="catalytic activity">
    <reaction evidence="9 10">
        <text>hydrogencarbonate + H(+) = CO2 + H2O</text>
        <dbReference type="Rhea" id="RHEA:10748"/>
        <dbReference type="ChEBI" id="CHEBI:15377"/>
        <dbReference type="ChEBI" id="CHEBI:15378"/>
        <dbReference type="ChEBI" id="CHEBI:16526"/>
        <dbReference type="ChEBI" id="CHEBI:17544"/>
        <dbReference type="EC" id="4.2.1.1"/>
    </reaction>
</comment>
<dbReference type="EMBL" id="BTGU01003635">
    <property type="protein sequence ID" value="GMN34835.1"/>
    <property type="molecule type" value="Genomic_DNA"/>
</dbReference>
<evidence type="ECO:0000256" key="9">
    <source>
        <dbReference type="ARBA" id="ARBA00048348"/>
    </source>
</evidence>
<dbReference type="Proteomes" id="UP001187192">
    <property type="component" value="Unassembled WGS sequence"/>
</dbReference>
<feature type="domain" description="Alpha-carbonic anhydrase" evidence="11">
    <location>
        <begin position="8"/>
        <end position="233"/>
    </location>
</feature>
<evidence type="ECO:0000256" key="1">
    <source>
        <dbReference type="ARBA" id="ARBA00001947"/>
    </source>
</evidence>
<evidence type="ECO:0000256" key="10">
    <source>
        <dbReference type="RuleBase" id="RU367011"/>
    </source>
</evidence>
<evidence type="ECO:0000259" key="11">
    <source>
        <dbReference type="PROSITE" id="PS51144"/>
    </source>
</evidence>
<accession>A0AA87ZKT6</accession>
<name>A0AA87ZKT6_FICCA</name>
<dbReference type="InterPro" id="IPR018338">
    <property type="entry name" value="Carbonic_anhydrase_a-class_CS"/>
</dbReference>
<comment type="similarity">
    <text evidence="10">Belongs to the alpha-carbonic anhydrase family.</text>
</comment>
<dbReference type="InterPro" id="IPR001148">
    <property type="entry name" value="CA_dom"/>
</dbReference>
<dbReference type="InterPro" id="IPR041891">
    <property type="entry name" value="Alpha_CA_prokaryot-like"/>
</dbReference>
<reference evidence="12" key="1">
    <citation type="submission" date="2023-07" db="EMBL/GenBank/DDBJ databases">
        <title>draft genome sequence of fig (Ficus carica).</title>
        <authorList>
            <person name="Takahashi T."/>
            <person name="Nishimura K."/>
        </authorList>
    </citation>
    <scope>NUCLEOTIDE SEQUENCE</scope>
</reference>
<dbReference type="GO" id="GO:0008270">
    <property type="term" value="F:zinc ion binding"/>
    <property type="evidence" value="ECO:0007669"/>
    <property type="project" value="UniProtKB-UniRule"/>
</dbReference>
<dbReference type="SUPFAM" id="SSF51069">
    <property type="entry name" value="Carbonic anhydrase"/>
    <property type="match status" value="1"/>
</dbReference>
<dbReference type="EC" id="4.2.1.1" evidence="5 10"/>
<evidence type="ECO:0000313" key="13">
    <source>
        <dbReference type="Proteomes" id="UP001187192"/>
    </source>
</evidence>
<comment type="caution">
    <text evidence="12">The sequence shown here is derived from an EMBL/GenBank/DDBJ whole genome shotgun (WGS) entry which is preliminary data.</text>
</comment>
<dbReference type="CDD" id="cd03124">
    <property type="entry name" value="alpha_CA_prokaryotic_like"/>
    <property type="match status" value="1"/>
</dbReference>
<keyword evidence="8 10" id="KW-0456">Lyase</keyword>
<comment type="cofactor">
    <cofactor evidence="1 10">
        <name>Zn(2+)</name>
        <dbReference type="ChEBI" id="CHEBI:29105"/>
    </cofactor>
</comment>
<dbReference type="GO" id="GO:0004089">
    <property type="term" value="F:carbonate dehydratase activity"/>
    <property type="evidence" value="ECO:0007669"/>
    <property type="project" value="UniProtKB-UniRule"/>
</dbReference>
<dbReference type="SMART" id="SM01057">
    <property type="entry name" value="Carb_anhydrase"/>
    <property type="match status" value="1"/>
</dbReference>
<proteinExistence type="inferred from homology"/>
<evidence type="ECO:0000256" key="6">
    <source>
        <dbReference type="ARBA" id="ARBA00022723"/>
    </source>
</evidence>
<dbReference type="PROSITE" id="PS00162">
    <property type="entry name" value="ALPHA_CA_1"/>
    <property type="match status" value="1"/>
</dbReference>
<evidence type="ECO:0000256" key="3">
    <source>
        <dbReference type="ARBA" id="ARBA00004470"/>
    </source>
</evidence>
<protein>
    <recommendedName>
        <fullName evidence="5 10">Carbonic anhydrase</fullName>
        <ecNumber evidence="5 10">4.2.1.1</ecNumber>
    </recommendedName>
</protein>
<gene>
    <name evidence="12" type="ORF">TIFTF001_044948</name>
</gene>
<keyword evidence="6 10" id="KW-0479">Metal-binding</keyword>
<dbReference type="GO" id="GO:0009570">
    <property type="term" value="C:chloroplast stroma"/>
    <property type="evidence" value="ECO:0007669"/>
    <property type="project" value="UniProtKB-SubCell"/>
</dbReference>
<dbReference type="PROSITE" id="PS51144">
    <property type="entry name" value="ALPHA_CA_2"/>
    <property type="match status" value="1"/>
</dbReference>
<evidence type="ECO:0000256" key="4">
    <source>
        <dbReference type="ARBA" id="ARBA00006365"/>
    </source>
</evidence>
<evidence type="ECO:0000256" key="8">
    <source>
        <dbReference type="ARBA" id="ARBA00023239"/>
    </source>
</evidence>
<evidence type="ECO:0000256" key="5">
    <source>
        <dbReference type="ARBA" id="ARBA00012925"/>
    </source>
</evidence>
<sequence length="233" mass="25655">MRVDPNLPVFTYSGSSGPPFWGSLCEEYNTCSSGEVQSPVNIYKDDVVSNTSLKPLTRYYNPTANATLVNNCYHVGIHYEEDAGVLNVDGKNYTLKKMHWHSPSEHQIDGVPYPAELHLVHKSNDGNLSVVAILYKYTDDNESDPLLSQIKDQVDALPHVECGNPEAQISLGNLDLTELRNQTTKYYRYAGSLTTPPCSEKIIWTILGKVGVYSGRVHFTLKGKESVGGGGGT</sequence>
<dbReference type="Gene3D" id="3.10.200.10">
    <property type="entry name" value="Alpha carbonic anhydrase"/>
    <property type="match status" value="1"/>
</dbReference>
<keyword evidence="13" id="KW-1185">Reference proteome</keyword>
<comment type="similarity">
    <text evidence="4">Belongs to the alpha-class carbonic anhydrase family.</text>
</comment>
<dbReference type="GO" id="GO:0006730">
    <property type="term" value="P:one-carbon metabolic process"/>
    <property type="evidence" value="ECO:0007669"/>
    <property type="project" value="TreeGrafter"/>
</dbReference>
<organism evidence="12 13">
    <name type="scientific">Ficus carica</name>
    <name type="common">Common fig</name>
    <dbReference type="NCBI Taxonomy" id="3494"/>
    <lineage>
        <taxon>Eukaryota</taxon>
        <taxon>Viridiplantae</taxon>
        <taxon>Streptophyta</taxon>
        <taxon>Embryophyta</taxon>
        <taxon>Tracheophyta</taxon>
        <taxon>Spermatophyta</taxon>
        <taxon>Magnoliopsida</taxon>
        <taxon>eudicotyledons</taxon>
        <taxon>Gunneridae</taxon>
        <taxon>Pentapetalae</taxon>
        <taxon>rosids</taxon>
        <taxon>fabids</taxon>
        <taxon>Rosales</taxon>
        <taxon>Moraceae</taxon>
        <taxon>Ficeae</taxon>
        <taxon>Ficus</taxon>
    </lineage>
</organism>
<comment type="subcellular location">
    <subcellularLocation>
        <location evidence="3">Plastid</location>
        <location evidence="3">Chloroplast stroma</location>
    </subcellularLocation>
</comment>
<dbReference type="PANTHER" id="PTHR18952:SF236">
    <property type="entry name" value="ALPHA CARBONIC ANHYDRASE 1, CHLOROPLASTIC"/>
    <property type="match status" value="1"/>
</dbReference>
<dbReference type="InterPro" id="IPR036398">
    <property type="entry name" value="CA_dom_sf"/>
</dbReference>
<evidence type="ECO:0000256" key="2">
    <source>
        <dbReference type="ARBA" id="ARBA00002904"/>
    </source>
</evidence>
<comment type="function">
    <text evidence="2 10">Reversible hydration of carbon dioxide.</text>
</comment>
<dbReference type="AlphaFoldDB" id="A0AA87ZKT6"/>
<dbReference type="InterPro" id="IPR023561">
    <property type="entry name" value="Carbonic_anhydrase_a-class"/>
</dbReference>
<evidence type="ECO:0000256" key="7">
    <source>
        <dbReference type="ARBA" id="ARBA00022833"/>
    </source>
</evidence>
<evidence type="ECO:0000313" key="12">
    <source>
        <dbReference type="EMBL" id="GMN34835.1"/>
    </source>
</evidence>